<dbReference type="InterPro" id="IPR011989">
    <property type="entry name" value="ARM-like"/>
</dbReference>
<name>A0A4Y7Q0Z7_9AGAM</name>
<dbReference type="GO" id="GO:0010008">
    <property type="term" value="C:endosome membrane"/>
    <property type="evidence" value="ECO:0007669"/>
    <property type="project" value="TreeGrafter"/>
</dbReference>
<dbReference type="InterPro" id="IPR002553">
    <property type="entry name" value="Clathrin/coatomer_adapt-like_N"/>
</dbReference>
<dbReference type="GO" id="GO:0006623">
    <property type="term" value="P:protein targeting to vacuole"/>
    <property type="evidence" value="ECO:0007669"/>
    <property type="project" value="TreeGrafter"/>
</dbReference>
<feature type="compositionally biased region" description="Low complexity" evidence="8">
    <location>
        <begin position="844"/>
        <end position="862"/>
    </location>
</feature>
<evidence type="ECO:0000313" key="11">
    <source>
        <dbReference type="Proteomes" id="UP000294933"/>
    </source>
</evidence>
<organism evidence="10 11">
    <name type="scientific">Rickenella mellea</name>
    <dbReference type="NCBI Taxonomy" id="50990"/>
    <lineage>
        <taxon>Eukaryota</taxon>
        <taxon>Fungi</taxon>
        <taxon>Dikarya</taxon>
        <taxon>Basidiomycota</taxon>
        <taxon>Agaricomycotina</taxon>
        <taxon>Agaricomycetes</taxon>
        <taxon>Hymenochaetales</taxon>
        <taxon>Rickenellaceae</taxon>
        <taxon>Rickenella</taxon>
    </lineage>
</organism>
<dbReference type="PANTHER" id="PTHR22781">
    <property type="entry name" value="DELTA ADAPTIN-RELATED"/>
    <property type="match status" value="1"/>
</dbReference>
<sequence>MWERNLQDLIRGLRASKKDESKFIAKAMDEIRQEVRTKDMELKAAAVLKLTYLEMMGYDMSWASFYVVEVMSSPRFHLKSMGYLAAAQSFEQDTDVLMLTTNLLKKDLTAATPSDVAVALNGLSQIVTPDLGRDMTPTLIAMLNHSRANIRKRAVLAFYKVVLKYPEALELGFSRLKEKLEDPDPGVLCATVNVFCELSRQNPRDYLSLAPQLFHIMTTSSNNWMLIKIIKLFGVLCPHEPRLVKKLLPPITDLISTTPAISLLYECVHTCIIGGMLEGASGYSLAKTCVTKLAAFLEDSDQNLKYIALLALVKIVPSHPHLLAEYESRILTSIDDQDLSIRMRALDLISAMVNRDNLQSIVQQLLSHLAMPDSSLGTTVTAAQSLQSAPGRTTTAKNPMSPTQSTSYRTTLASRILQIASADVYANVTDFEWYLSVLFDLAYVAKAPVGPAIRDQLVDVSIRVPQVRRYAVSLSVKLLGDDTFIDNGRADDDVDGSGCQEVLWAGALLCGEFCEHITDVRKVLAALLQPPATNLSPEIISVYLQSAAKIFSHWAADCASHWVEDLLPDVKELVEFMVVGVTPLTASSDIEVQERAANILQLFGFIRADLAAHRPKPAPQYVNGFADPSTAAFDPAAPDAEPLFPKSMYLLHPLFKAYALNPVAPEAQASIPIPEGLDLDAWIVPQARSVADGGADDESDIKGKKKEKRDKKGKGKEKAGGSKNGKPKASEDAAGPSEDRRAVEAELARVRTYHPSAIVESLTSFQLKAKRLEEMRDDPYYIFDDRLKRNDFVDIDSIPVVRLDGLPPLSQDGDSPHRVSTPPSISRPRTPQPQYTIIRDGEMPTSSTAATTPPASTETTPSLLRKVTSDRPVAPPALSSFPPYDADVDVPRTSTPDPIKVTRVKKATGKKKRTKDVTPAEL</sequence>
<evidence type="ECO:0000256" key="7">
    <source>
        <dbReference type="PIRNR" id="PIRNR037092"/>
    </source>
</evidence>
<evidence type="ECO:0000256" key="2">
    <source>
        <dbReference type="ARBA" id="ARBA00006613"/>
    </source>
</evidence>
<dbReference type="Pfam" id="PF01602">
    <property type="entry name" value="Adaptin_N"/>
    <property type="match status" value="1"/>
</dbReference>
<comment type="subcellular location">
    <subcellularLocation>
        <location evidence="1">Endomembrane system</location>
    </subcellularLocation>
    <subcellularLocation>
        <location evidence="7">Golgi apparatus</location>
    </subcellularLocation>
</comment>
<evidence type="ECO:0000256" key="5">
    <source>
        <dbReference type="ARBA" id="ARBA00022927"/>
    </source>
</evidence>
<dbReference type="OrthoDB" id="10264595at2759"/>
<protein>
    <recommendedName>
        <fullName evidence="7">AP-3 complex subunit delta</fullName>
    </recommendedName>
</protein>
<feature type="region of interest" description="Disordered" evidence="8">
    <location>
        <begin position="386"/>
        <end position="406"/>
    </location>
</feature>
<keyword evidence="6" id="KW-0472">Membrane</keyword>
<dbReference type="AlphaFoldDB" id="A0A4Y7Q0Z7"/>
<feature type="domain" description="Clathrin/coatomer adaptor adaptin-like N-terminal" evidence="9">
    <location>
        <begin position="21"/>
        <end position="603"/>
    </location>
</feature>
<keyword evidence="5 7" id="KW-0653">Protein transport</keyword>
<evidence type="ECO:0000313" key="10">
    <source>
        <dbReference type="EMBL" id="TDL20898.1"/>
    </source>
</evidence>
<evidence type="ECO:0000259" key="9">
    <source>
        <dbReference type="Pfam" id="PF01602"/>
    </source>
</evidence>
<dbReference type="PIRSF" id="PIRSF037092">
    <property type="entry name" value="AP3_complex_delta"/>
    <property type="match status" value="1"/>
</dbReference>
<dbReference type="EMBL" id="ML170184">
    <property type="protein sequence ID" value="TDL20898.1"/>
    <property type="molecule type" value="Genomic_DNA"/>
</dbReference>
<proteinExistence type="inferred from homology"/>
<comment type="similarity">
    <text evidence="2 7">Belongs to the adaptor complexes large subunit family.</text>
</comment>
<keyword evidence="7" id="KW-0333">Golgi apparatus</keyword>
<dbReference type="InterPro" id="IPR017105">
    <property type="entry name" value="AP3_complex_dsu"/>
</dbReference>
<comment type="function">
    <text evidence="7">Part of the AP-3 complex, an adaptor-related complex which is not clathrin-associated. The complex is associated with the Golgi region as well as more peripheral structures. It facilitates the budding of vesicles from the Golgi membrane.</text>
</comment>
<gene>
    <name evidence="10" type="ORF">BD410DRAFT_750170</name>
</gene>
<dbReference type="Proteomes" id="UP000294933">
    <property type="component" value="Unassembled WGS sequence"/>
</dbReference>
<dbReference type="SUPFAM" id="SSF48371">
    <property type="entry name" value="ARM repeat"/>
    <property type="match status" value="1"/>
</dbReference>
<dbReference type="VEuPathDB" id="FungiDB:BD410DRAFT_750170"/>
<dbReference type="Gene3D" id="1.25.10.10">
    <property type="entry name" value="Leucine-rich Repeat Variant"/>
    <property type="match status" value="1"/>
</dbReference>
<keyword evidence="4" id="KW-0677">Repeat</keyword>
<dbReference type="PANTHER" id="PTHR22781:SF12">
    <property type="entry name" value="AP-3 COMPLEX SUBUNIT DELTA-1"/>
    <property type="match status" value="1"/>
</dbReference>
<dbReference type="GO" id="GO:0005794">
    <property type="term" value="C:Golgi apparatus"/>
    <property type="evidence" value="ECO:0007669"/>
    <property type="project" value="UniProtKB-SubCell"/>
</dbReference>
<evidence type="ECO:0000256" key="6">
    <source>
        <dbReference type="ARBA" id="ARBA00023136"/>
    </source>
</evidence>
<dbReference type="InterPro" id="IPR016024">
    <property type="entry name" value="ARM-type_fold"/>
</dbReference>
<feature type="compositionally biased region" description="Basic residues" evidence="8">
    <location>
        <begin position="902"/>
        <end position="914"/>
    </location>
</feature>
<keyword evidence="3 7" id="KW-0813">Transport</keyword>
<reference evidence="10 11" key="1">
    <citation type="submission" date="2018-06" db="EMBL/GenBank/DDBJ databases">
        <title>A transcriptomic atlas of mushroom development highlights an independent origin of complex multicellularity.</title>
        <authorList>
            <consortium name="DOE Joint Genome Institute"/>
            <person name="Krizsan K."/>
            <person name="Almasi E."/>
            <person name="Merenyi Z."/>
            <person name="Sahu N."/>
            <person name="Viragh M."/>
            <person name="Koszo T."/>
            <person name="Mondo S."/>
            <person name="Kiss B."/>
            <person name="Balint B."/>
            <person name="Kues U."/>
            <person name="Barry K."/>
            <person name="Hegedus J.C."/>
            <person name="Henrissat B."/>
            <person name="Johnson J."/>
            <person name="Lipzen A."/>
            <person name="Ohm R."/>
            <person name="Nagy I."/>
            <person name="Pangilinan J."/>
            <person name="Yan J."/>
            <person name="Xiong Y."/>
            <person name="Grigoriev I.V."/>
            <person name="Hibbett D.S."/>
            <person name="Nagy L.G."/>
        </authorList>
    </citation>
    <scope>NUCLEOTIDE SEQUENCE [LARGE SCALE GENOMIC DNA]</scope>
    <source>
        <strain evidence="10 11">SZMC22713</strain>
    </source>
</reference>
<evidence type="ECO:0000256" key="1">
    <source>
        <dbReference type="ARBA" id="ARBA00004308"/>
    </source>
</evidence>
<evidence type="ECO:0000256" key="8">
    <source>
        <dbReference type="SAM" id="MobiDB-lite"/>
    </source>
</evidence>
<dbReference type="STRING" id="50990.A0A4Y7Q0Z7"/>
<feature type="region of interest" description="Disordered" evidence="8">
    <location>
        <begin position="691"/>
        <end position="741"/>
    </location>
</feature>
<feature type="compositionally biased region" description="Low complexity" evidence="8">
    <location>
        <begin position="821"/>
        <end position="834"/>
    </location>
</feature>
<keyword evidence="11" id="KW-1185">Reference proteome</keyword>
<dbReference type="GO" id="GO:0006896">
    <property type="term" value="P:Golgi to vacuole transport"/>
    <property type="evidence" value="ECO:0007669"/>
    <property type="project" value="TreeGrafter"/>
</dbReference>
<comment type="subunit">
    <text evidence="7">Adaptor protein complex 3 (AP-3) is a heterotetramer.</text>
</comment>
<dbReference type="GO" id="GO:0030123">
    <property type="term" value="C:AP-3 adaptor complex"/>
    <property type="evidence" value="ECO:0007669"/>
    <property type="project" value="InterPro"/>
</dbReference>
<evidence type="ECO:0000256" key="4">
    <source>
        <dbReference type="ARBA" id="ARBA00022737"/>
    </source>
</evidence>
<feature type="region of interest" description="Disordered" evidence="8">
    <location>
        <begin position="804"/>
        <end position="922"/>
    </location>
</feature>
<feature type="compositionally biased region" description="Basic residues" evidence="8">
    <location>
        <begin position="703"/>
        <end position="715"/>
    </location>
</feature>
<evidence type="ECO:0000256" key="3">
    <source>
        <dbReference type="ARBA" id="ARBA00022448"/>
    </source>
</evidence>
<accession>A0A4Y7Q0Z7</accession>